<organism evidence="2 3">
    <name type="scientific">Parablautia intestinalis</name>
    <dbReference type="NCBI Taxonomy" id="2320100"/>
    <lineage>
        <taxon>Bacteria</taxon>
        <taxon>Bacillati</taxon>
        <taxon>Bacillota</taxon>
        <taxon>Clostridia</taxon>
        <taxon>Lachnospirales</taxon>
        <taxon>Lachnospiraceae</taxon>
        <taxon>Parablautia</taxon>
    </lineage>
</organism>
<proteinExistence type="predicted"/>
<reference evidence="2 3" key="1">
    <citation type="submission" date="2018-09" db="EMBL/GenBank/DDBJ databases">
        <title>Murine metabolic-syndrome-specific gut microbial biobank.</title>
        <authorList>
            <person name="Liu C."/>
        </authorList>
    </citation>
    <scope>NUCLEOTIDE SEQUENCE [LARGE SCALE GENOMIC DNA]</scope>
    <source>
        <strain evidence="2 3">0.1xD8-82</strain>
    </source>
</reference>
<name>A0A3A9ASU7_9FIRM</name>
<dbReference type="InterPro" id="IPR001279">
    <property type="entry name" value="Metallo-B-lactamas"/>
</dbReference>
<comment type="caution">
    <text evidence="2">The sequence shown here is derived from an EMBL/GenBank/DDBJ whole genome shotgun (WGS) entry which is preliminary data.</text>
</comment>
<dbReference type="EMBL" id="RAYQ01000001">
    <property type="protein sequence ID" value="RKI94279.1"/>
    <property type="molecule type" value="Genomic_DNA"/>
</dbReference>
<dbReference type="GO" id="GO:0016787">
    <property type="term" value="F:hydrolase activity"/>
    <property type="evidence" value="ECO:0007669"/>
    <property type="project" value="UniProtKB-KW"/>
</dbReference>
<dbReference type="InterPro" id="IPR052926">
    <property type="entry name" value="Metallo-beta-lactamase_dom"/>
</dbReference>
<accession>A0A3A9ASU7</accession>
<evidence type="ECO:0000313" key="2">
    <source>
        <dbReference type="EMBL" id="RKI94279.1"/>
    </source>
</evidence>
<keyword evidence="2" id="KW-0378">Hydrolase</keyword>
<dbReference type="GO" id="GO:0016740">
    <property type="term" value="F:transferase activity"/>
    <property type="evidence" value="ECO:0007669"/>
    <property type="project" value="TreeGrafter"/>
</dbReference>
<dbReference type="AlphaFoldDB" id="A0A3A9ASU7"/>
<dbReference type="OrthoDB" id="9803916at2"/>
<keyword evidence="3" id="KW-1185">Reference proteome</keyword>
<dbReference type="Gene3D" id="3.60.15.10">
    <property type="entry name" value="Ribonuclease Z/Hydroxyacylglutathione hydrolase-like"/>
    <property type="match status" value="1"/>
</dbReference>
<dbReference type="PANTHER" id="PTHR13754:SF13">
    <property type="entry name" value="METALLO-BETA-LACTAMASE SUPERFAMILY PROTEIN (AFU_ORTHOLOGUE AFUA_3G07630)"/>
    <property type="match status" value="1"/>
</dbReference>
<dbReference type="PANTHER" id="PTHR13754">
    <property type="entry name" value="METALLO-BETA-LACTAMASE SUPERFAMILY PROTEIN"/>
    <property type="match status" value="1"/>
</dbReference>
<gene>
    <name evidence="2" type="ORF">D7V94_01650</name>
</gene>
<protein>
    <submittedName>
        <fullName evidence="2">MBL fold metallo-hydrolase</fullName>
    </submittedName>
</protein>
<dbReference type="CDD" id="cd07713">
    <property type="entry name" value="DHPS-like_MBL-fold"/>
    <property type="match status" value="1"/>
</dbReference>
<dbReference type="SUPFAM" id="SSF56281">
    <property type="entry name" value="Metallo-hydrolase/oxidoreductase"/>
    <property type="match status" value="1"/>
</dbReference>
<dbReference type="InterPro" id="IPR041712">
    <property type="entry name" value="DHPS-like_MBL-fold"/>
</dbReference>
<dbReference type="RefSeq" id="WP_120466126.1">
    <property type="nucleotide sequence ID" value="NZ_RAYQ01000001.1"/>
</dbReference>
<evidence type="ECO:0000313" key="3">
    <source>
        <dbReference type="Proteomes" id="UP000280696"/>
    </source>
</evidence>
<feature type="domain" description="Metallo-beta-lactamase" evidence="1">
    <location>
        <begin position="20"/>
        <end position="244"/>
    </location>
</feature>
<dbReference type="Pfam" id="PF00753">
    <property type="entry name" value="Lactamase_B"/>
    <property type="match status" value="1"/>
</dbReference>
<dbReference type="Proteomes" id="UP000280696">
    <property type="component" value="Unassembled WGS sequence"/>
</dbReference>
<sequence length="277" mass="31524">MRIINLVENTEGSRHCLFEHGLSFYVETRKHKLLVDTGASCIFAENARILGVDLTQIDMVFISHGHYDHTDGLPAFVRENPDAKILMQKLAKEAYYHKNKGMEKYIGMDPGIGGLLQADLLEGDREIDDEISLFTNVTGRKSWPAGNRELKVKKNGEFYQDDFRHEQYLVITQNGKRILMSGCAHNGILNILERYREIYGKDPDAVISGFHMRKKSGYTKEDIEMIKETAGQLKKSSSIFYTGHCTGEHPYQLMKEIMGEKLVYVHSGDEVPLPYGC</sequence>
<evidence type="ECO:0000259" key="1">
    <source>
        <dbReference type="SMART" id="SM00849"/>
    </source>
</evidence>
<dbReference type="InterPro" id="IPR036866">
    <property type="entry name" value="RibonucZ/Hydroxyglut_hydro"/>
</dbReference>
<dbReference type="SMART" id="SM00849">
    <property type="entry name" value="Lactamase_B"/>
    <property type="match status" value="1"/>
</dbReference>